<proteinExistence type="predicted"/>
<dbReference type="Pfam" id="PF22685">
    <property type="entry name" value="Gal80p_C-like"/>
    <property type="match status" value="1"/>
</dbReference>
<feature type="domain" description="Gal80p-like C-terminal" evidence="2">
    <location>
        <begin position="148"/>
        <end position="283"/>
    </location>
</feature>
<dbReference type="PANTHER" id="PTHR43708">
    <property type="entry name" value="CONSERVED EXPRESSED OXIDOREDUCTASE (EUROFUNG)"/>
    <property type="match status" value="1"/>
</dbReference>
<evidence type="ECO:0000259" key="1">
    <source>
        <dbReference type="Pfam" id="PF01408"/>
    </source>
</evidence>
<keyword evidence="4" id="KW-1185">Reference proteome</keyword>
<dbReference type="AlphaFoldDB" id="G9MUS8"/>
<dbReference type="Proteomes" id="UP000007115">
    <property type="component" value="Unassembled WGS sequence"/>
</dbReference>
<sequence length="283" mass="30597">MTPAKVTRVALVGLTAKAEGFTWLNAVHLPYIRAHPDKFEIVAVQGSSIQAAEAAVAKFNLPLSVRAYGSPQSLAQDGDIDLVVYALPAPAHYATLKPLLESERKSFIIEWPVAQNPQQSYELLDCASEVGSRVCFGLQGAFSKINIRLAEIIREGIIGDIRSSILVGMIPPYFPREDVLERDGGSTMLDIYLPQFLSSFLQIFGPIKSLNCSTSIQQTHGVVSSIGTKEVRDPAFPRTAPDQAFIHARLSSGAVATWNLRFGASISGGLTWVISGSNGEIEI</sequence>
<feature type="non-terminal residue" evidence="3">
    <location>
        <position position="283"/>
    </location>
</feature>
<protein>
    <submittedName>
        <fullName evidence="3">Uncharacterized protein</fullName>
    </submittedName>
</protein>
<organism evidence="3 4">
    <name type="scientific">Hypocrea virens (strain Gv29-8 / FGSC 10586)</name>
    <name type="common">Gliocladium virens</name>
    <name type="synonym">Trichoderma virens</name>
    <dbReference type="NCBI Taxonomy" id="413071"/>
    <lineage>
        <taxon>Eukaryota</taxon>
        <taxon>Fungi</taxon>
        <taxon>Dikarya</taxon>
        <taxon>Ascomycota</taxon>
        <taxon>Pezizomycotina</taxon>
        <taxon>Sordariomycetes</taxon>
        <taxon>Hypocreomycetidae</taxon>
        <taxon>Hypocreales</taxon>
        <taxon>Hypocreaceae</taxon>
        <taxon>Trichoderma</taxon>
    </lineage>
</organism>
<dbReference type="InterPro" id="IPR036291">
    <property type="entry name" value="NAD(P)-bd_dom_sf"/>
</dbReference>
<dbReference type="Gene3D" id="3.30.360.10">
    <property type="entry name" value="Dihydrodipicolinate Reductase, domain 2"/>
    <property type="match status" value="1"/>
</dbReference>
<dbReference type="OrthoDB" id="64915at2759"/>
<dbReference type="InParanoid" id="G9MUS8"/>
<feature type="domain" description="Gfo/Idh/MocA-like oxidoreductase N-terminal" evidence="1">
    <location>
        <begin position="22"/>
        <end position="135"/>
    </location>
</feature>
<dbReference type="InterPro" id="IPR000683">
    <property type="entry name" value="Gfo/Idh/MocA-like_OxRdtase_N"/>
</dbReference>
<evidence type="ECO:0000259" key="2">
    <source>
        <dbReference type="Pfam" id="PF22685"/>
    </source>
</evidence>
<dbReference type="HOGENOM" id="CLU_023194_25_2_1"/>
<dbReference type="GeneID" id="25795608"/>
<dbReference type="OMA" id="ANEYHIL"/>
<dbReference type="STRING" id="413071.G9MUS8"/>
<accession>G9MUS8</accession>
<evidence type="ECO:0000313" key="3">
    <source>
        <dbReference type="EMBL" id="EHK21788.1"/>
    </source>
</evidence>
<dbReference type="SUPFAM" id="SSF51735">
    <property type="entry name" value="NAD(P)-binding Rossmann-fold domains"/>
    <property type="match status" value="1"/>
</dbReference>
<reference evidence="3 4" key="1">
    <citation type="journal article" date="2011" name="Genome Biol.">
        <title>Comparative genome sequence analysis underscores mycoparasitism as the ancestral life style of Trichoderma.</title>
        <authorList>
            <person name="Kubicek C.P."/>
            <person name="Herrera-Estrella A."/>
            <person name="Seidl-Seiboth V."/>
            <person name="Martinez D.A."/>
            <person name="Druzhinina I.S."/>
            <person name="Thon M."/>
            <person name="Zeilinger S."/>
            <person name="Casas-Flores S."/>
            <person name="Horwitz B.A."/>
            <person name="Mukherjee P.K."/>
            <person name="Mukherjee M."/>
            <person name="Kredics L."/>
            <person name="Alcaraz L.D."/>
            <person name="Aerts A."/>
            <person name="Antal Z."/>
            <person name="Atanasova L."/>
            <person name="Cervantes-Badillo M.G."/>
            <person name="Challacombe J."/>
            <person name="Chertkov O."/>
            <person name="McCluskey K."/>
            <person name="Coulpier F."/>
            <person name="Deshpande N."/>
            <person name="von Doehren H."/>
            <person name="Ebbole D.J."/>
            <person name="Esquivel-Naranjo E.U."/>
            <person name="Fekete E."/>
            <person name="Flipphi M."/>
            <person name="Glaser F."/>
            <person name="Gomez-Rodriguez E.Y."/>
            <person name="Gruber S."/>
            <person name="Han C."/>
            <person name="Henrissat B."/>
            <person name="Hermosa R."/>
            <person name="Hernandez-Onate M."/>
            <person name="Karaffa L."/>
            <person name="Kosti I."/>
            <person name="Le Crom S."/>
            <person name="Lindquist E."/>
            <person name="Lucas S."/>
            <person name="Luebeck M."/>
            <person name="Luebeck P.S."/>
            <person name="Margeot A."/>
            <person name="Metz B."/>
            <person name="Misra M."/>
            <person name="Nevalainen H."/>
            <person name="Omann M."/>
            <person name="Packer N."/>
            <person name="Perrone G."/>
            <person name="Uresti-Rivera E.E."/>
            <person name="Salamov A."/>
            <person name="Schmoll M."/>
            <person name="Seiboth B."/>
            <person name="Shapiro H."/>
            <person name="Sukno S."/>
            <person name="Tamayo-Ramos J.A."/>
            <person name="Tisch D."/>
            <person name="Wiest A."/>
            <person name="Wilkinson H.H."/>
            <person name="Zhang M."/>
            <person name="Coutinho P.M."/>
            <person name="Kenerley C.M."/>
            <person name="Monte E."/>
            <person name="Baker S.E."/>
            <person name="Grigoriev I.V."/>
        </authorList>
    </citation>
    <scope>NUCLEOTIDE SEQUENCE [LARGE SCALE GENOMIC DNA]</scope>
    <source>
        <strain evidence="4">Gv29-8 / FGSC 10586</strain>
    </source>
</reference>
<dbReference type="SUPFAM" id="SSF55347">
    <property type="entry name" value="Glyceraldehyde-3-phosphate dehydrogenase-like, C-terminal domain"/>
    <property type="match status" value="1"/>
</dbReference>
<dbReference type="InterPro" id="IPR051317">
    <property type="entry name" value="Gfo/Idh/MocA_oxidoreduct"/>
</dbReference>
<dbReference type="GO" id="GO:0000166">
    <property type="term" value="F:nucleotide binding"/>
    <property type="evidence" value="ECO:0007669"/>
    <property type="project" value="InterPro"/>
</dbReference>
<dbReference type="Pfam" id="PF01408">
    <property type="entry name" value="GFO_IDH_MocA"/>
    <property type="match status" value="1"/>
</dbReference>
<dbReference type="PANTHER" id="PTHR43708:SF1">
    <property type="entry name" value="GALACTOSE_LACTOSE METABOLISM REGULATORY PROTEIN GAL80"/>
    <property type="match status" value="1"/>
</dbReference>
<dbReference type="eggNOG" id="KOG2741">
    <property type="taxonomic scope" value="Eukaryota"/>
</dbReference>
<name>G9MUS8_HYPVG</name>
<dbReference type="VEuPathDB" id="FungiDB:TRIVIDRAFT_5626"/>
<dbReference type="RefSeq" id="XP_013955977.1">
    <property type="nucleotide sequence ID" value="XM_014100502.1"/>
</dbReference>
<comment type="caution">
    <text evidence="3">The sequence shown here is derived from an EMBL/GenBank/DDBJ whole genome shotgun (WGS) entry which is preliminary data.</text>
</comment>
<dbReference type="InterPro" id="IPR055080">
    <property type="entry name" value="Gal80p-like_C"/>
</dbReference>
<dbReference type="EMBL" id="ABDF02000062">
    <property type="protein sequence ID" value="EHK21788.1"/>
    <property type="molecule type" value="Genomic_DNA"/>
</dbReference>
<dbReference type="Gene3D" id="3.40.50.720">
    <property type="entry name" value="NAD(P)-binding Rossmann-like Domain"/>
    <property type="match status" value="1"/>
</dbReference>
<evidence type="ECO:0000313" key="4">
    <source>
        <dbReference type="Proteomes" id="UP000007115"/>
    </source>
</evidence>
<gene>
    <name evidence="3" type="ORF">TRIVIDRAFT_5626</name>
</gene>